<comment type="caution">
    <text evidence="1">The sequence shown here is derived from an EMBL/GenBank/DDBJ whole genome shotgun (WGS) entry which is preliminary data.</text>
</comment>
<protein>
    <submittedName>
        <fullName evidence="1">Copper amine oxidase</fullName>
    </submittedName>
</protein>
<sequence length="401" mass="43612">MKKQFKKTTAWKPILLGGILAVMGTQVKAQSVPSGVNDALMKGKQGGIVMLPDFLSEKIPYIDYQKVVLPGPQYLISDDPEYIRVPEAIALQEPVQPGSVRLYVYNVNGVKAPAKIDRKITAVIKNTGTGPMHLRMLKYSSQPPSTNYYLIGKQGLADFFAAKPQNTIRTIQPGEAMAIDEKLEKHIVKYDELVHGFYEFVIDQPGEISIIQTDPATSGPKALSRIKTVLPPKSQSGAGRGVFGISNYRVITHGVYDTKQGAAEIVVADGVRDPWVTGKENSRDGVAVLDGNYGVMYHIEMKWKSTDGKGLALVTWNARSGNSQWCGGMANTMVVSKGKFEGGIVQLPKEQLLTKAAPEAILVQVFPPAANGEEQTIRLTYSPPGASCLPTPLVFIPVDMK</sequence>
<dbReference type="Proteomes" id="UP001549749">
    <property type="component" value="Unassembled WGS sequence"/>
</dbReference>
<name>A0ABV2T9Y4_9BACT</name>
<keyword evidence="2" id="KW-1185">Reference proteome</keyword>
<reference evidence="1 2" key="1">
    <citation type="submission" date="2024-06" db="EMBL/GenBank/DDBJ databases">
        <title>Chitinophaga defluvii sp. nov., isolated from municipal sewage.</title>
        <authorList>
            <person name="Zhang L."/>
        </authorList>
    </citation>
    <scope>NUCLEOTIDE SEQUENCE [LARGE SCALE GENOMIC DNA]</scope>
    <source>
        <strain evidence="1 2">H8</strain>
    </source>
</reference>
<organism evidence="1 2">
    <name type="scientific">Chitinophaga defluvii</name>
    <dbReference type="NCBI Taxonomy" id="3163343"/>
    <lineage>
        <taxon>Bacteria</taxon>
        <taxon>Pseudomonadati</taxon>
        <taxon>Bacteroidota</taxon>
        <taxon>Chitinophagia</taxon>
        <taxon>Chitinophagales</taxon>
        <taxon>Chitinophagaceae</taxon>
        <taxon>Chitinophaga</taxon>
    </lineage>
</organism>
<evidence type="ECO:0000313" key="2">
    <source>
        <dbReference type="Proteomes" id="UP001549749"/>
    </source>
</evidence>
<dbReference type="EMBL" id="JBEXAC010000002">
    <property type="protein sequence ID" value="MET6999843.1"/>
    <property type="molecule type" value="Genomic_DNA"/>
</dbReference>
<evidence type="ECO:0000313" key="1">
    <source>
        <dbReference type="EMBL" id="MET6999843.1"/>
    </source>
</evidence>
<dbReference type="RefSeq" id="WP_354662404.1">
    <property type="nucleotide sequence ID" value="NZ_JBEXAC010000002.1"/>
</dbReference>
<proteinExistence type="predicted"/>
<accession>A0ABV2T9Y4</accession>
<gene>
    <name evidence="1" type="ORF">ABR189_20805</name>
</gene>